<keyword evidence="1" id="KW-0560">Oxidoreductase</keyword>
<reference evidence="3 4" key="1">
    <citation type="journal article" date="2023" name="Arcadia Sci">
        <title>De novo assembly of a long-read Amblyomma americanum tick genome.</title>
        <authorList>
            <person name="Chou S."/>
            <person name="Poskanzer K.E."/>
            <person name="Rollins M."/>
            <person name="Thuy-Boun P.S."/>
        </authorList>
    </citation>
    <scope>NUCLEOTIDE SEQUENCE [LARGE SCALE GENOMIC DNA]</scope>
    <source>
        <strain evidence="3">F_SG_1</strain>
        <tissue evidence="3">Salivary glands</tissue>
    </source>
</reference>
<feature type="non-terminal residue" evidence="3">
    <location>
        <position position="183"/>
    </location>
</feature>
<dbReference type="PRINTS" id="PR00080">
    <property type="entry name" value="SDRFAMILY"/>
</dbReference>
<protein>
    <recommendedName>
        <fullName evidence="5">Dehydrogenase with different specificities related to short-chain alcohol dehydrogenase</fullName>
    </recommendedName>
</protein>
<dbReference type="AlphaFoldDB" id="A0AAQ4FIE6"/>
<gene>
    <name evidence="3" type="ORF">V5799_023283</name>
</gene>
<accession>A0AAQ4FIE6</accession>
<dbReference type="GO" id="GO:0016491">
    <property type="term" value="F:oxidoreductase activity"/>
    <property type="evidence" value="ECO:0007669"/>
    <property type="project" value="UniProtKB-KW"/>
</dbReference>
<dbReference type="EMBL" id="JARKHS020002263">
    <property type="protein sequence ID" value="KAK8786950.1"/>
    <property type="molecule type" value="Genomic_DNA"/>
</dbReference>
<dbReference type="Gene3D" id="3.40.50.720">
    <property type="entry name" value="NAD(P)-binding Rossmann-like Domain"/>
    <property type="match status" value="1"/>
</dbReference>
<comment type="caution">
    <text evidence="3">The sequence shown here is derived from an EMBL/GenBank/DDBJ whole genome shotgun (WGS) entry which is preliminary data.</text>
</comment>
<dbReference type="SUPFAM" id="SSF51735">
    <property type="entry name" value="NAD(P)-binding Rossmann-fold domains"/>
    <property type="match status" value="1"/>
</dbReference>
<sequence>MSGKTVVITGANSGIGKETAKALCRRNARVILACRNLDKARVAAEEIAQQTGVRPVFMQLDLCSLKSVREFAQEVLEREERLDVLINNAGCLAPPKRTETEDGFEVTFQSNHLGHFLLTNLLLGLLKRSAPSRIVNVGSDAHRFGAFDGDISFNRYNRNRIYATTKLFNMLFTMELAERLAGS</sequence>
<keyword evidence="4" id="KW-1185">Reference proteome</keyword>
<dbReference type="Pfam" id="PF00106">
    <property type="entry name" value="adh_short"/>
    <property type="match status" value="1"/>
</dbReference>
<dbReference type="PRINTS" id="PR00081">
    <property type="entry name" value="GDHRDH"/>
</dbReference>
<evidence type="ECO:0000313" key="3">
    <source>
        <dbReference type="EMBL" id="KAK8786950.1"/>
    </source>
</evidence>
<dbReference type="InterPro" id="IPR036291">
    <property type="entry name" value="NAD(P)-bd_dom_sf"/>
</dbReference>
<dbReference type="PANTHER" id="PTHR43157">
    <property type="entry name" value="PHOSPHATIDYLINOSITOL-GLYCAN BIOSYNTHESIS CLASS F PROTEIN-RELATED"/>
    <property type="match status" value="1"/>
</dbReference>
<proteinExistence type="inferred from homology"/>
<evidence type="ECO:0000256" key="2">
    <source>
        <dbReference type="RuleBase" id="RU000363"/>
    </source>
</evidence>
<comment type="similarity">
    <text evidence="2">Belongs to the short-chain dehydrogenases/reductases (SDR) family.</text>
</comment>
<dbReference type="Proteomes" id="UP001321473">
    <property type="component" value="Unassembled WGS sequence"/>
</dbReference>
<dbReference type="PANTHER" id="PTHR43157:SF31">
    <property type="entry name" value="PHOSPHATIDYLINOSITOL-GLYCAN BIOSYNTHESIS CLASS F PROTEIN"/>
    <property type="match status" value="1"/>
</dbReference>
<evidence type="ECO:0000256" key="1">
    <source>
        <dbReference type="ARBA" id="ARBA00023002"/>
    </source>
</evidence>
<organism evidence="3 4">
    <name type="scientific">Amblyomma americanum</name>
    <name type="common">Lone star tick</name>
    <dbReference type="NCBI Taxonomy" id="6943"/>
    <lineage>
        <taxon>Eukaryota</taxon>
        <taxon>Metazoa</taxon>
        <taxon>Ecdysozoa</taxon>
        <taxon>Arthropoda</taxon>
        <taxon>Chelicerata</taxon>
        <taxon>Arachnida</taxon>
        <taxon>Acari</taxon>
        <taxon>Parasitiformes</taxon>
        <taxon>Ixodida</taxon>
        <taxon>Ixodoidea</taxon>
        <taxon>Ixodidae</taxon>
        <taxon>Amblyomminae</taxon>
        <taxon>Amblyomma</taxon>
    </lineage>
</organism>
<dbReference type="InterPro" id="IPR002347">
    <property type="entry name" value="SDR_fam"/>
</dbReference>
<evidence type="ECO:0008006" key="5">
    <source>
        <dbReference type="Google" id="ProtNLM"/>
    </source>
</evidence>
<evidence type="ECO:0000313" key="4">
    <source>
        <dbReference type="Proteomes" id="UP001321473"/>
    </source>
</evidence>
<name>A0AAQ4FIE6_AMBAM</name>